<evidence type="ECO:0000256" key="7">
    <source>
        <dbReference type="SAM" id="Phobius"/>
    </source>
</evidence>
<feature type="transmembrane region" description="Helical" evidence="7">
    <location>
        <begin position="116"/>
        <end position="138"/>
    </location>
</feature>
<keyword evidence="2" id="KW-1003">Cell membrane</keyword>
<reference evidence="8 9" key="1">
    <citation type="submission" date="2016-06" db="EMBL/GenBank/DDBJ databases">
        <authorList>
            <person name="Kjaerup R.B."/>
            <person name="Dalgaard T.S."/>
            <person name="Juul-Madsen H.R."/>
        </authorList>
    </citation>
    <scope>NUCLEOTIDE SEQUENCE [LARGE SCALE GENOMIC DNA]</scope>
    <source>
        <strain evidence="8 9">1127319.6</strain>
    </source>
</reference>
<accession>A0A1A3GWH2</accession>
<keyword evidence="3 7" id="KW-0812">Transmembrane</keyword>
<feature type="region of interest" description="Disordered" evidence="6">
    <location>
        <begin position="1"/>
        <end position="32"/>
    </location>
</feature>
<organism evidence="8 9">
    <name type="scientific">Mycolicibacterium mucogenicum</name>
    <name type="common">Mycobacterium mucogenicum</name>
    <dbReference type="NCBI Taxonomy" id="56689"/>
    <lineage>
        <taxon>Bacteria</taxon>
        <taxon>Bacillati</taxon>
        <taxon>Actinomycetota</taxon>
        <taxon>Actinomycetes</taxon>
        <taxon>Mycobacteriales</taxon>
        <taxon>Mycobacteriaceae</taxon>
        <taxon>Mycolicibacterium</taxon>
    </lineage>
</organism>
<dbReference type="Pfam" id="PF13440">
    <property type="entry name" value="Polysacc_synt_3"/>
    <property type="match status" value="1"/>
</dbReference>
<keyword evidence="4 7" id="KW-1133">Transmembrane helix</keyword>
<feature type="transmembrane region" description="Helical" evidence="7">
    <location>
        <begin position="322"/>
        <end position="339"/>
    </location>
</feature>
<evidence type="ECO:0000256" key="3">
    <source>
        <dbReference type="ARBA" id="ARBA00022692"/>
    </source>
</evidence>
<dbReference type="GO" id="GO:0005886">
    <property type="term" value="C:plasma membrane"/>
    <property type="evidence" value="ECO:0007669"/>
    <property type="project" value="UniProtKB-SubCell"/>
</dbReference>
<dbReference type="PANTHER" id="PTHR30250:SF11">
    <property type="entry name" value="O-ANTIGEN TRANSPORTER-RELATED"/>
    <property type="match status" value="1"/>
</dbReference>
<protein>
    <submittedName>
        <fullName evidence="8">Uncharacterized protein</fullName>
    </submittedName>
</protein>
<dbReference type="EMBL" id="LZLC01000168">
    <property type="protein sequence ID" value="OBJ39716.1"/>
    <property type="molecule type" value="Genomic_DNA"/>
</dbReference>
<gene>
    <name evidence="8" type="ORF">A5630_02020</name>
</gene>
<feature type="transmembrane region" description="Helical" evidence="7">
    <location>
        <begin position="172"/>
        <end position="193"/>
    </location>
</feature>
<feature type="transmembrane region" description="Helical" evidence="7">
    <location>
        <begin position="288"/>
        <end position="310"/>
    </location>
</feature>
<feature type="transmembrane region" description="Helical" evidence="7">
    <location>
        <begin position="415"/>
        <end position="435"/>
    </location>
</feature>
<comment type="caution">
    <text evidence="8">The sequence shown here is derived from an EMBL/GenBank/DDBJ whole genome shotgun (WGS) entry which is preliminary data.</text>
</comment>
<feature type="transmembrane region" description="Helical" evidence="7">
    <location>
        <begin position="447"/>
        <end position="467"/>
    </location>
</feature>
<feature type="compositionally biased region" description="Basic and acidic residues" evidence="6">
    <location>
        <begin position="22"/>
        <end position="32"/>
    </location>
</feature>
<feature type="transmembrane region" description="Helical" evidence="7">
    <location>
        <begin position="242"/>
        <end position="268"/>
    </location>
</feature>
<comment type="subcellular location">
    <subcellularLocation>
        <location evidence="1">Cell membrane</location>
        <topology evidence="1">Multi-pass membrane protein</topology>
    </subcellularLocation>
</comment>
<feature type="transmembrane region" description="Helical" evidence="7">
    <location>
        <begin position="71"/>
        <end position="95"/>
    </location>
</feature>
<feature type="transmembrane region" description="Helical" evidence="7">
    <location>
        <begin position="473"/>
        <end position="494"/>
    </location>
</feature>
<feature type="transmembrane region" description="Helical" evidence="7">
    <location>
        <begin position="359"/>
        <end position="381"/>
    </location>
</feature>
<dbReference type="CDD" id="cd13128">
    <property type="entry name" value="MATE_Wzx_like"/>
    <property type="match status" value="1"/>
</dbReference>
<dbReference type="PANTHER" id="PTHR30250">
    <property type="entry name" value="PST FAMILY PREDICTED COLANIC ACID TRANSPORTER"/>
    <property type="match status" value="1"/>
</dbReference>
<dbReference type="InterPro" id="IPR050833">
    <property type="entry name" value="Poly_Biosynth_Transport"/>
</dbReference>
<proteinExistence type="predicted"/>
<sequence length="508" mass="54032">MESGGQVTATGSSGPDASVNADADKRRRDEQHAAAGRNTIALLLSRLAIALMGWSGTVLIARLLSPTDWGVFSFVFGLLGMMSIVTDLGVGRVVLGRLLEADDEDADVFASSFVGLRAALGLLGYGIAVGYVVAMGYSGEVIRATALAGLVVVIATPSHALSVLYQSRLKMVTVAAAEAFAQLFQLILTVLIATTHPGLMIFILPAIANEIFSGTWKLIGVRRGGVGPRITKQPRLKLWREMLVEAIPLSIGLAMMTLLSKVDILMLGKLDQFDSVGLYSVAYKFADVLSYAVLAIVTPVATLLVAAWPLMTDEFRSRVRSSAVLIGLLTCLAVAGMWASDDEIVSLLYGQRFGVCADAVRMLLVGAVFAALSHLILVALVSATRQRAYPWVACGALVLNVVLNVYLIPRFSYNGSAGATVITEIVMFVAMWALAARTIPIDRLLPVSKLLLIVALTVGVCAVTEVMQGYVPWVVVAACSVILFVGGAFALRLLDRQLLARLRPARAA</sequence>
<dbReference type="OrthoDB" id="4370367at2"/>
<dbReference type="AlphaFoldDB" id="A0A1A3GWH2"/>
<feature type="transmembrane region" description="Helical" evidence="7">
    <location>
        <begin position="199"/>
        <end position="221"/>
    </location>
</feature>
<feature type="compositionally biased region" description="Polar residues" evidence="6">
    <location>
        <begin position="1"/>
        <end position="15"/>
    </location>
</feature>
<evidence type="ECO:0000256" key="2">
    <source>
        <dbReference type="ARBA" id="ARBA00022475"/>
    </source>
</evidence>
<evidence type="ECO:0000256" key="4">
    <source>
        <dbReference type="ARBA" id="ARBA00022989"/>
    </source>
</evidence>
<evidence type="ECO:0000256" key="1">
    <source>
        <dbReference type="ARBA" id="ARBA00004651"/>
    </source>
</evidence>
<feature type="transmembrane region" description="Helical" evidence="7">
    <location>
        <begin position="144"/>
        <end position="165"/>
    </location>
</feature>
<evidence type="ECO:0000256" key="6">
    <source>
        <dbReference type="SAM" id="MobiDB-lite"/>
    </source>
</evidence>
<feature type="transmembrane region" description="Helical" evidence="7">
    <location>
        <begin position="388"/>
        <end position="409"/>
    </location>
</feature>
<dbReference type="Proteomes" id="UP000093898">
    <property type="component" value="Unassembled WGS sequence"/>
</dbReference>
<dbReference type="STRING" id="56689.GCA_001291445_00133"/>
<evidence type="ECO:0000313" key="8">
    <source>
        <dbReference type="EMBL" id="OBJ39716.1"/>
    </source>
</evidence>
<evidence type="ECO:0000256" key="5">
    <source>
        <dbReference type="ARBA" id="ARBA00023136"/>
    </source>
</evidence>
<keyword evidence="5 7" id="KW-0472">Membrane</keyword>
<name>A0A1A3GWH2_MYCMU</name>
<evidence type="ECO:0000313" key="9">
    <source>
        <dbReference type="Proteomes" id="UP000093898"/>
    </source>
</evidence>
<feature type="transmembrane region" description="Helical" evidence="7">
    <location>
        <begin position="47"/>
        <end position="65"/>
    </location>
</feature>